<dbReference type="CDD" id="cd00487">
    <property type="entry name" value="Pep_deformylase"/>
    <property type="match status" value="1"/>
</dbReference>
<comment type="function">
    <text evidence="6">Removes the formyl group from the N-terminal Met of newly synthesized proteins. Requires at least a dipeptide for an efficient rate of reaction. N-terminal L-methionine is a prerequisite for activity but the enzyme has broad specificity at other positions.</text>
</comment>
<comment type="similarity">
    <text evidence="1 6">Belongs to the polypeptide deformylase family.</text>
</comment>
<dbReference type="PIRSF" id="PIRSF004749">
    <property type="entry name" value="Pep_def"/>
    <property type="match status" value="1"/>
</dbReference>
<sequence length="219" mass="23777">MARQQQEISGESVVGAAATAGSGFVDDTRDCEARENAHRERGTARPITVVGNPVLHKECKDVTSFDDELASLIDDMFASQRAAEGVGLAANQIGVDLKVFVYDCVDDEGVRHVGAVCNPVLDELPAGSRNLDDSNEGCLSVPGAYEALARPDYAVVRGQDAEGKPIAVEGTGYFARCLQHETDHLYGYLYIDRLSKRERKDALRQMAEGTPRYETVPND</sequence>
<feature type="active site" evidence="6">
    <location>
        <position position="181"/>
    </location>
</feature>
<proteinExistence type="inferred from homology"/>
<evidence type="ECO:0000256" key="1">
    <source>
        <dbReference type="ARBA" id="ARBA00010759"/>
    </source>
</evidence>
<feature type="binding site" evidence="6">
    <location>
        <position position="180"/>
    </location>
    <ligand>
        <name>Fe cation</name>
        <dbReference type="ChEBI" id="CHEBI:24875"/>
    </ligand>
</feature>
<evidence type="ECO:0000256" key="4">
    <source>
        <dbReference type="ARBA" id="ARBA00022917"/>
    </source>
</evidence>
<evidence type="ECO:0000256" key="3">
    <source>
        <dbReference type="ARBA" id="ARBA00022801"/>
    </source>
</evidence>
<evidence type="ECO:0000256" key="5">
    <source>
        <dbReference type="ARBA" id="ARBA00023004"/>
    </source>
</evidence>
<evidence type="ECO:0000313" key="7">
    <source>
        <dbReference type="EMBL" id="QPP06672.1"/>
    </source>
</evidence>
<accession>A0A7T1WRZ9</accession>
<dbReference type="GO" id="GO:0046872">
    <property type="term" value="F:metal ion binding"/>
    <property type="evidence" value="ECO:0007669"/>
    <property type="project" value="UniProtKB-KW"/>
</dbReference>
<comment type="catalytic activity">
    <reaction evidence="6">
        <text>N-terminal N-formyl-L-methionyl-[peptide] + H2O = N-terminal L-methionyl-[peptide] + formate</text>
        <dbReference type="Rhea" id="RHEA:24420"/>
        <dbReference type="Rhea" id="RHEA-COMP:10639"/>
        <dbReference type="Rhea" id="RHEA-COMP:10640"/>
        <dbReference type="ChEBI" id="CHEBI:15377"/>
        <dbReference type="ChEBI" id="CHEBI:15740"/>
        <dbReference type="ChEBI" id="CHEBI:49298"/>
        <dbReference type="ChEBI" id="CHEBI:64731"/>
        <dbReference type="EC" id="3.5.1.88"/>
    </reaction>
</comment>
<dbReference type="AlphaFoldDB" id="A0A7T1WRZ9"/>
<dbReference type="Gene3D" id="3.90.45.10">
    <property type="entry name" value="Peptide deformylase"/>
    <property type="match status" value="1"/>
</dbReference>
<evidence type="ECO:0000313" key="8">
    <source>
        <dbReference type="Proteomes" id="UP000595046"/>
    </source>
</evidence>
<dbReference type="FunFam" id="3.90.45.10:FF:000004">
    <property type="entry name" value="Peptide deformylase"/>
    <property type="match status" value="1"/>
</dbReference>
<reference evidence="8" key="1">
    <citation type="submission" date="2020-02" db="EMBL/GenBank/DDBJ databases">
        <title>Streptomyces sp. ASO4wet.</title>
        <authorList>
            <person name="Risdian C."/>
            <person name="Landwehr W."/>
            <person name="Schupp P."/>
            <person name="Wink J."/>
        </authorList>
    </citation>
    <scope>NUCLEOTIDE SEQUENCE [LARGE SCALE GENOMIC DNA]</scope>
    <source>
        <strain evidence="8">ASO4wet</strain>
    </source>
</reference>
<comment type="cofactor">
    <cofactor evidence="6">
        <name>Fe(2+)</name>
        <dbReference type="ChEBI" id="CHEBI:29033"/>
    </cofactor>
    <text evidence="6">Binds 1 Fe(2+) ion.</text>
</comment>
<dbReference type="Proteomes" id="UP000595046">
    <property type="component" value="Chromosome"/>
</dbReference>
<keyword evidence="4 6" id="KW-0648">Protein biosynthesis</keyword>
<dbReference type="PANTHER" id="PTHR10458:SF2">
    <property type="entry name" value="PEPTIDE DEFORMYLASE, MITOCHONDRIAL"/>
    <property type="match status" value="1"/>
</dbReference>
<dbReference type="InterPro" id="IPR023635">
    <property type="entry name" value="Peptide_deformylase"/>
</dbReference>
<dbReference type="KEGG" id="sbat:G4Z16_09985"/>
<dbReference type="GO" id="GO:0042586">
    <property type="term" value="F:peptide deformylase activity"/>
    <property type="evidence" value="ECO:0007669"/>
    <property type="project" value="UniProtKB-UniRule"/>
</dbReference>
<organism evidence="7 8">
    <name type="scientific">Streptomyces bathyalis</name>
    <dbReference type="NCBI Taxonomy" id="2710756"/>
    <lineage>
        <taxon>Bacteria</taxon>
        <taxon>Bacillati</taxon>
        <taxon>Actinomycetota</taxon>
        <taxon>Actinomycetes</taxon>
        <taxon>Kitasatosporales</taxon>
        <taxon>Streptomycetaceae</taxon>
        <taxon>Streptomyces</taxon>
    </lineage>
</organism>
<dbReference type="NCBIfam" id="TIGR00079">
    <property type="entry name" value="pept_deformyl"/>
    <property type="match status" value="1"/>
</dbReference>
<dbReference type="GO" id="GO:0006412">
    <property type="term" value="P:translation"/>
    <property type="evidence" value="ECO:0007669"/>
    <property type="project" value="UniProtKB-UniRule"/>
</dbReference>
<dbReference type="RefSeq" id="WP_197350498.1">
    <property type="nucleotide sequence ID" value="NZ_CP048882.1"/>
</dbReference>
<protein>
    <recommendedName>
        <fullName evidence="6">Peptide deformylase</fullName>
        <shortName evidence="6">PDF</shortName>
        <ecNumber evidence="6">3.5.1.88</ecNumber>
    </recommendedName>
    <alternativeName>
        <fullName evidence="6">Polypeptide deformylase</fullName>
    </alternativeName>
</protein>
<keyword evidence="5 6" id="KW-0408">Iron</keyword>
<keyword evidence="2 6" id="KW-0479">Metal-binding</keyword>
<dbReference type="EMBL" id="CP048882">
    <property type="protein sequence ID" value="QPP06672.1"/>
    <property type="molecule type" value="Genomic_DNA"/>
</dbReference>
<gene>
    <name evidence="6 7" type="primary">def</name>
    <name evidence="7" type="ORF">G4Z16_09985</name>
</gene>
<dbReference type="InterPro" id="IPR036821">
    <property type="entry name" value="Peptide_deformylase_sf"/>
</dbReference>
<dbReference type="EC" id="3.5.1.88" evidence="6"/>
<evidence type="ECO:0000256" key="6">
    <source>
        <dbReference type="HAMAP-Rule" id="MF_00163"/>
    </source>
</evidence>
<dbReference type="HAMAP" id="MF_00163">
    <property type="entry name" value="Pep_deformylase"/>
    <property type="match status" value="1"/>
</dbReference>
<name>A0A7T1WRZ9_9ACTN</name>
<dbReference type="PRINTS" id="PR01576">
    <property type="entry name" value="PDEFORMYLASE"/>
</dbReference>
<dbReference type="SUPFAM" id="SSF56420">
    <property type="entry name" value="Peptide deformylase"/>
    <property type="match status" value="1"/>
</dbReference>
<dbReference type="Pfam" id="PF01327">
    <property type="entry name" value="Pep_deformylase"/>
    <property type="match status" value="1"/>
</dbReference>
<keyword evidence="3 6" id="KW-0378">Hydrolase</keyword>
<dbReference type="NCBIfam" id="NF001159">
    <property type="entry name" value="PRK00150.1-3"/>
    <property type="match status" value="1"/>
</dbReference>
<feature type="binding site" evidence="6">
    <location>
        <position position="138"/>
    </location>
    <ligand>
        <name>Fe cation</name>
        <dbReference type="ChEBI" id="CHEBI:24875"/>
    </ligand>
</feature>
<evidence type="ECO:0000256" key="2">
    <source>
        <dbReference type="ARBA" id="ARBA00022723"/>
    </source>
</evidence>
<keyword evidence="8" id="KW-1185">Reference proteome</keyword>
<dbReference type="PANTHER" id="PTHR10458">
    <property type="entry name" value="PEPTIDE DEFORMYLASE"/>
    <property type="match status" value="1"/>
</dbReference>
<feature type="binding site" evidence="6">
    <location>
        <position position="184"/>
    </location>
    <ligand>
        <name>Fe cation</name>
        <dbReference type="ChEBI" id="CHEBI:24875"/>
    </ligand>
</feature>